<protein>
    <submittedName>
        <fullName evidence="1">Uncharacterized protein</fullName>
    </submittedName>
</protein>
<evidence type="ECO:0000313" key="1">
    <source>
        <dbReference type="EMBL" id="MFC4455308.1"/>
    </source>
</evidence>
<sequence>MEMTSQQHMRVGMVTIVAREALSVGLDFVPGISTSKGMGGGLAAYRLLVRRVVLLMPP</sequence>
<dbReference type="RefSeq" id="WP_380130020.1">
    <property type="nucleotide sequence ID" value="NZ_JBHSEG010000008.1"/>
</dbReference>
<reference evidence="2" key="1">
    <citation type="journal article" date="2019" name="Int. J. Syst. Evol. Microbiol.">
        <title>The Global Catalogue of Microorganisms (GCM) 10K type strain sequencing project: providing services to taxonomists for standard genome sequencing and annotation.</title>
        <authorList>
            <consortium name="The Broad Institute Genomics Platform"/>
            <consortium name="The Broad Institute Genome Sequencing Center for Infectious Disease"/>
            <person name="Wu L."/>
            <person name="Ma J."/>
        </authorList>
    </citation>
    <scope>NUCLEOTIDE SEQUENCE [LARGE SCALE GENOMIC DNA]</scope>
    <source>
        <strain evidence="2">CCUG 39970</strain>
    </source>
</reference>
<evidence type="ECO:0000313" key="2">
    <source>
        <dbReference type="Proteomes" id="UP001595939"/>
    </source>
</evidence>
<gene>
    <name evidence="1" type="ORF">ACFO0P_16145</name>
</gene>
<dbReference type="EMBL" id="JBHSEG010000008">
    <property type="protein sequence ID" value="MFC4455308.1"/>
    <property type="molecule type" value="Genomic_DNA"/>
</dbReference>
<comment type="caution">
    <text evidence="1">The sequence shown here is derived from an EMBL/GenBank/DDBJ whole genome shotgun (WGS) entry which is preliminary data.</text>
</comment>
<proteinExistence type="predicted"/>
<name>A0ABV8YAZ7_9DEIO</name>
<keyword evidence="2" id="KW-1185">Reference proteome</keyword>
<accession>A0ABV8YAZ7</accession>
<organism evidence="1 2">
    <name type="scientific">Deinococcus sonorensis</name>
    <dbReference type="NCBI Taxonomy" id="309891"/>
    <lineage>
        <taxon>Bacteria</taxon>
        <taxon>Thermotogati</taxon>
        <taxon>Deinococcota</taxon>
        <taxon>Deinococci</taxon>
        <taxon>Deinococcales</taxon>
        <taxon>Deinococcaceae</taxon>
        <taxon>Deinococcus</taxon>
    </lineage>
</organism>
<dbReference type="Proteomes" id="UP001595939">
    <property type="component" value="Unassembled WGS sequence"/>
</dbReference>